<feature type="transmembrane region" description="Helical" evidence="1">
    <location>
        <begin position="313"/>
        <end position="330"/>
    </location>
</feature>
<reference evidence="2" key="1">
    <citation type="submission" date="2018-08" db="EMBL/GenBank/DDBJ databases">
        <title>A genome reference for cultivated species of the human gut microbiota.</title>
        <authorList>
            <person name="Zou Y."/>
            <person name="Xue W."/>
            <person name="Luo G."/>
        </authorList>
    </citation>
    <scope>NUCLEOTIDE SEQUENCE [LARGE SCALE GENOMIC DNA]</scope>
    <source>
        <strain evidence="2">TF05-5AC</strain>
    </source>
</reference>
<protein>
    <recommendedName>
        <fullName evidence="4">YfhO family protein</fullName>
    </recommendedName>
</protein>
<dbReference type="PANTHER" id="PTHR38454">
    <property type="entry name" value="INTEGRAL MEMBRANE PROTEIN-RELATED"/>
    <property type="match status" value="1"/>
</dbReference>
<evidence type="ECO:0008006" key="4">
    <source>
        <dbReference type="Google" id="ProtNLM"/>
    </source>
</evidence>
<proteinExistence type="predicted"/>
<name>A0A3E3HZU6_9FIRM</name>
<feature type="transmembrane region" description="Helical" evidence="1">
    <location>
        <begin position="109"/>
        <end position="129"/>
    </location>
</feature>
<comment type="caution">
    <text evidence="2">The sequence shown here is derived from an EMBL/GenBank/DDBJ whole genome shotgun (WGS) entry which is preliminary data.</text>
</comment>
<dbReference type="InterPro" id="IPR018580">
    <property type="entry name" value="Uncharacterised_YfhO"/>
</dbReference>
<dbReference type="Proteomes" id="UP000260812">
    <property type="component" value="Unassembled WGS sequence"/>
</dbReference>
<evidence type="ECO:0000256" key="1">
    <source>
        <dbReference type="SAM" id="Phobius"/>
    </source>
</evidence>
<feature type="transmembrane region" description="Helical" evidence="1">
    <location>
        <begin position="12"/>
        <end position="33"/>
    </location>
</feature>
<dbReference type="RefSeq" id="WP_117545244.1">
    <property type="nucleotide sequence ID" value="NZ_JBKVAZ010000026.1"/>
</dbReference>
<organism evidence="2 3">
    <name type="scientific">Eisenbergiella massiliensis</name>
    <dbReference type="NCBI Taxonomy" id="1720294"/>
    <lineage>
        <taxon>Bacteria</taxon>
        <taxon>Bacillati</taxon>
        <taxon>Bacillota</taxon>
        <taxon>Clostridia</taxon>
        <taxon>Lachnospirales</taxon>
        <taxon>Lachnospiraceae</taxon>
        <taxon>Eisenbergiella</taxon>
    </lineage>
</organism>
<sequence>MRNSISIKNKKIFRENFIVCIGIIFIFLVTCYIKKIFPFGNFTVDTSDFEGQIVPFYYHVYDFLHGRKSLFFDWYTGLGSNMAGLVSHYGFLSPFNLLFLFIKREQIETFMTLFIAIKLVFIGLSMLFFLNKCFSRIPSGWKVILCLLYVFNGFTMQYFIFPMWLDIVFIFPLLNYFLFILLTNDKISIGYIISLSYVLLISIMQSYMVIIYIVLLTGIYLFIFYRKNIEHIKSVICKLFFCTVTSLCCTGIIILPGAIHILSSYRMNNNTSIIKILRTVNFSERSKWLMITGIGGPLGVLIYGLKKKEEKKFNYLIILIGFFLSLPIILESTNLFWHMGSYINFPMRFGYMLVFWAVIGGAIGVVNYDFFKTKRKIKSYIIYLLIICIEILMIPFQYWILTDNKGMFWIALCVFIQTFLTYIIFSYFRNKLMTKINYIAVICQLVIIPVALIVPNQGHASHNFIPIGNIVYNYANTQSVNNPLKRIKNIDSSLESNYPYICAIPALSNYIHLVNERQINTVKSLGYAQTFTRLCDAGGTLFSDILMGMDSVIAETDINNSLYEKDKDLGEFKIYNLKNTFKNEGILINNTQRVQLKAHSDNPFINQNEISSCILGTDIFSFVVDRSSLLTNTLAVEGIKELYFYGYTNEKIEVIVNGKKIEIPNFSNLQNTWYPNDLNNGIISLGTFQDCHVKIEIVPQEQNVDVLYTIAALDLNGFKNVEPSYADSFYIETGKSNIFIELKCDQDNMELFLPVYADDGWECTLNGEKIRLQRFDDFFICVPLIKGNNIIKLKYTPPGMRIGIILTIVGLIFLESIVSRGQQKNKYILNLLFILFVILFLFIILLFYILALAVLLLSII</sequence>
<dbReference type="EMBL" id="QVLV01000016">
    <property type="protein sequence ID" value="RGE57361.1"/>
    <property type="molecule type" value="Genomic_DNA"/>
</dbReference>
<feature type="transmembrane region" description="Helical" evidence="1">
    <location>
        <begin position="830"/>
        <end position="859"/>
    </location>
</feature>
<feature type="transmembrane region" description="Helical" evidence="1">
    <location>
        <begin position="406"/>
        <end position="425"/>
    </location>
</feature>
<dbReference type="PANTHER" id="PTHR38454:SF1">
    <property type="entry name" value="INTEGRAL MEMBRANE PROTEIN"/>
    <property type="match status" value="1"/>
</dbReference>
<keyword evidence="1" id="KW-1133">Transmembrane helix</keyword>
<keyword evidence="3" id="KW-1185">Reference proteome</keyword>
<feature type="transmembrane region" description="Helical" evidence="1">
    <location>
        <begin position="437"/>
        <end position="454"/>
    </location>
</feature>
<dbReference type="GeneID" id="97989114"/>
<keyword evidence="1" id="KW-0812">Transmembrane</keyword>
<evidence type="ECO:0000313" key="2">
    <source>
        <dbReference type="EMBL" id="RGE57361.1"/>
    </source>
</evidence>
<feature type="transmembrane region" description="Helical" evidence="1">
    <location>
        <begin position="199"/>
        <end position="223"/>
    </location>
</feature>
<gene>
    <name evidence="2" type="ORF">DXC51_20135</name>
</gene>
<feature type="transmembrane region" description="Helical" evidence="1">
    <location>
        <begin position="235"/>
        <end position="262"/>
    </location>
</feature>
<accession>A0A3E3HZU6</accession>
<dbReference type="AlphaFoldDB" id="A0A3E3HZU6"/>
<feature type="transmembrane region" description="Helical" evidence="1">
    <location>
        <begin position="350"/>
        <end position="368"/>
    </location>
</feature>
<feature type="transmembrane region" description="Helical" evidence="1">
    <location>
        <begin position="799"/>
        <end position="818"/>
    </location>
</feature>
<dbReference type="Pfam" id="PF09586">
    <property type="entry name" value="YfhO"/>
    <property type="match status" value="2"/>
</dbReference>
<evidence type="ECO:0000313" key="3">
    <source>
        <dbReference type="Proteomes" id="UP000260812"/>
    </source>
</evidence>
<feature type="transmembrane region" description="Helical" evidence="1">
    <location>
        <begin position="288"/>
        <end position="306"/>
    </location>
</feature>
<keyword evidence="1" id="KW-0472">Membrane</keyword>
<feature type="transmembrane region" description="Helical" evidence="1">
    <location>
        <begin position="82"/>
        <end position="102"/>
    </location>
</feature>
<feature type="transmembrane region" description="Helical" evidence="1">
    <location>
        <begin position="380"/>
        <end position="400"/>
    </location>
</feature>